<comment type="caution">
    <text evidence="9">Lacks conserved residue(s) required for the propagation of feature annotation.</text>
</comment>
<comment type="function">
    <text evidence="2 9">Catalyzes the oxidative ring opening of 3-hydroxyanthranilate to 2-amino-3-carboxymuconate semialdehyde, which spontaneously cyclizes to quinolinate.</text>
</comment>
<dbReference type="CDD" id="cd06123">
    <property type="entry name" value="cupin_HAO"/>
    <property type="match status" value="1"/>
</dbReference>
<keyword evidence="4 9" id="KW-0662">Pyridine nucleotide biosynthesis</keyword>
<reference evidence="10" key="1">
    <citation type="submission" date="2020-07" db="EMBL/GenBank/DDBJ databases">
        <title>Draft Genome Sequence of a Deep-Sea Yeast, Naganishia (Cryptococcus) liquefaciens strain N6.</title>
        <authorList>
            <person name="Han Y.W."/>
            <person name="Kajitani R."/>
            <person name="Morimoto H."/>
            <person name="Parhat M."/>
            <person name="Tsubouchi H."/>
            <person name="Bakenova O."/>
            <person name="Ogata M."/>
            <person name="Argunhan B."/>
            <person name="Aoki R."/>
            <person name="Kajiwara S."/>
            <person name="Itoh T."/>
            <person name="Iwasaki H."/>
        </authorList>
    </citation>
    <scope>NUCLEOTIDE SEQUENCE</scope>
    <source>
        <strain evidence="10">N6</strain>
    </source>
</reference>
<dbReference type="HAMAP" id="MF_00825">
    <property type="entry name" value="3_HAO"/>
    <property type="match status" value="1"/>
</dbReference>
<dbReference type="Proteomes" id="UP000620104">
    <property type="component" value="Unassembled WGS sequence"/>
</dbReference>
<comment type="cofactor">
    <cofactor evidence="1 9">
        <name>Fe(2+)</name>
        <dbReference type="ChEBI" id="CHEBI:29033"/>
    </cofactor>
</comment>
<dbReference type="GO" id="GO:0008198">
    <property type="term" value="F:ferrous iron binding"/>
    <property type="evidence" value="ECO:0007669"/>
    <property type="project" value="UniProtKB-UniRule"/>
</dbReference>
<evidence type="ECO:0000313" key="10">
    <source>
        <dbReference type="EMBL" id="GHJ85024.1"/>
    </source>
</evidence>
<evidence type="ECO:0000256" key="2">
    <source>
        <dbReference type="ARBA" id="ARBA00002752"/>
    </source>
</evidence>
<evidence type="ECO:0000256" key="1">
    <source>
        <dbReference type="ARBA" id="ARBA00001954"/>
    </source>
</evidence>
<dbReference type="FunFam" id="2.60.120.10:FF:000131">
    <property type="entry name" value="3-hydroxyanthranilate 3,4-dioxygenase"/>
    <property type="match status" value="1"/>
</dbReference>
<protein>
    <recommendedName>
        <fullName evidence="9">3-hydroxyanthranilate 3,4-dioxygenase</fullName>
        <ecNumber evidence="9">1.13.11.6</ecNumber>
    </recommendedName>
    <alternativeName>
        <fullName evidence="9">3-hydroxyanthranilate oxygenase</fullName>
        <shortName evidence="9">3-HAO</shortName>
    </alternativeName>
    <alternativeName>
        <fullName evidence="9">3-hydroxyanthranilic acid dioxygenase</fullName>
        <shortName evidence="9">HAD</shortName>
    </alternativeName>
    <alternativeName>
        <fullName evidence="9">Biosynthesis of nicotinic acid protein 1</fullName>
    </alternativeName>
</protein>
<keyword evidence="11" id="KW-1185">Reference proteome</keyword>
<dbReference type="GO" id="GO:0034354">
    <property type="term" value="P:'de novo' NAD+ biosynthetic process from L-tryptophan"/>
    <property type="evidence" value="ECO:0007669"/>
    <property type="project" value="UniProtKB-UniRule"/>
</dbReference>
<comment type="similarity">
    <text evidence="9">Belongs to the 3-HAO family.</text>
</comment>
<dbReference type="PANTHER" id="PTHR15497">
    <property type="entry name" value="3-HYDROXYANTHRANILATE 3,4-DIOXYGENASE"/>
    <property type="match status" value="1"/>
</dbReference>
<comment type="pathway">
    <text evidence="9">Cofactor biosynthesis; NAD(+) biosynthesis; quinolinate from L-kynurenine: step 3/3.</text>
</comment>
<keyword evidence="3 9" id="KW-0963">Cytoplasm</keyword>
<feature type="binding site" evidence="9">
    <location>
        <position position="108"/>
    </location>
    <ligand>
        <name>substrate</name>
    </ligand>
</feature>
<dbReference type="InterPro" id="IPR010329">
    <property type="entry name" value="3hydroanth_dOase"/>
</dbReference>
<evidence type="ECO:0000313" key="11">
    <source>
        <dbReference type="Proteomes" id="UP000620104"/>
    </source>
</evidence>
<dbReference type="Gene3D" id="2.60.120.10">
    <property type="entry name" value="Jelly Rolls"/>
    <property type="match status" value="1"/>
</dbReference>
<evidence type="ECO:0000256" key="3">
    <source>
        <dbReference type="ARBA" id="ARBA00022490"/>
    </source>
</evidence>
<comment type="subcellular location">
    <subcellularLocation>
        <location evidence="9">Cytoplasm</location>
    </subcellularLocation>
</comment>
<dbReference type="EC" id="1.13.11.6" evidence="9"/>
<dbReference type="InterPro" id="IPR011051">
    <property type="entry name" value="RmlC_Cupin_sf"/>
</dbReference>
<feature type="binding site" evidence="9">
    <location>
        <position position="50"/>
    </location>
    <ligand>
        <name>Fe cation</name>
        <dbReference type="ChEBI" id="CHEBI:24875"/>
        <note>catalytic</note>
    </ligand>
</feature>
<dbReference type="GO" id="GO:0005737">
    <property type="term" value="C:cytoplasm"/>
    <property type="evidence" value="ECO:0007669"/>
    <property type="project" value="UniProtKB-SubCell"/>
</dbReference>
<feature type="binding site" evidence="9">
    <location>
        <position position="46"/>
    </location>
    <ligand>
        <name>O2</name>
        <dbReference type="ChEBI" id="CHEBI:15379"/>
    </ligand>
</feature>
<dbReference type="SUPFAM" id="SSF51182">
    <property type="entry name" value="RmlC-like cupins"/>
    <property type="match status" value="1"/>
</dbReference>
<dbReference type="EMBL" id="BLZA01000010">
    <property type="protein sequence ID" value="GHJ85024.1"/>
    <property type="molecule type" value="Genomic_DNA"/>
</dbReference>
<keyword evidence="7 9" id="KW-0560">Oxidoreductase</keyword>
<organism evidence="10 11">
    <name type="scientific">Naganishia liquefaciens</name>
    <dbReference type="NCBI Taxonomy" id="104408"/>
    <lineage>
        <taxon>Eukaryota</taxon>
        <taxon>Fungi</taxon>
        <taxon>Dikarya</taxon>
        <taxon>Basidiomycota</taxon>
        <taxon>Agaricomycotina</taxon>
        <taxon>Tremellomycetes</taxon>
        <taxon>Filobasidiales</taxon>
        <taxon>Filobasidiaceae</taxon>
        <taxon>Naganishia</taxon>
    </lineage>
</organism>
<dbReference type="PANTHER" id="PTHR15497:SF3">
    <property type="entry name" value="3-HYDROXYANTHRANILATE 3,4-DIOXYGENASE 2"/>
    <property type="match status" value="1"/>
</dbReference>
<gene>
    <name evidence="9" type="primary">BNA1</name>
    <name evidence="10" type="ORF">NliqN6_1426</name>
</gene>
<dbReference type="AlphaFoldDB" id="A0A8H3TRP2"/>
<accession>A0A8H3TRP2</accession>
<dbReference type="NCBIfam" id="TIGR03037">
    <property type="entry name" value="anthran_nbaC"/>
    <property type="match status" value="1"/>
</dbReference>
<dbReference type="GO" id="GO:0000334">
    <property type="term" value="F:3-hydroxyanthranilate 3,4-dioxygenase activity"/>
    <property type="evidence" value="ECO:0007669"/>
    <property type="project" value="UniProtKB-UniRule"/>
</dbReference>
<evidence type="ECO:0000256" key="6">
    <source>
        <dbReference type="ARBA" id="ARBA00022964"/>
    </source>
</evidence>
<feature type="binding site" evidence="9">
    <location>
        <position position="94"/>
    </location>
    <ligand>
        <name>Fe cation</name>
        <dbReference type="ChEBI" id="CHEBI:24875"/>
        <note>catalytic</note>
    </ligand>
</feature>
<evidence type="ECO:0000256" key="5">
    <source>
        <dbReference type="ARBA" id="ARBA00022723"/>
    </source>
</evidence>
<feature type="binding site" evidence="9">
    <location>
        <position position="56"/>
    </location>
    <ligand>
        <name>Fe cation</name>
        <dbReference type="ChEBI" id="CHEBI:24875"/>
        <note>catalytic</note>
    </ligand>
</feature>
<feature type="binding site" evidence="9">
    <location>
        <position position="56"/>
    </location>
    <ligand>
        <name>substrate</name>
    </ligand>
</feature>
<name>A0A8H3TRP2_9TREE</name>
<keyword evidence="6 9" id="KW-0223">Dioxygenase</keyword>
<proteinExistence type="inferred from homology"/>
<dbReference type="GO" id="GO:0019805">
    <property type="term" value="P:quinolinate biosynthetic process"/>
    <property type="evidence" value="ECO:0007669"/>
    <property type="project" value="UniProtKB-UniRule"/>
</dbReference>
<dbReference type="UniPathway" id="UPA00253">
    <property type="reaction ID" value="UER00330"/>
</dbReference>
<dbReference type="GO" id="GO:0043420">
    <property type="term" value="P:anthranilate metabolic process"/>
    <property type="evidence" value="ECO:0007669"/>
    <property type="project" value="UniProtKB-UniRule"/>
</dbReference>
<dbReference type="Pfam" id="PF06052">
    <property type="entry name" value="3-HAO"/>
    <property type="match status" value="1"/>
</dbReference>
<evidence type="ECO:0000256" key="9">
    <source>
        <dbReference type="HAMAP-Rule" id="MF_03019"/>
    </source>
</evidence>
<evidence type="ECO:0000256" key="4">
    <source>
        <dbReference type="ARBA" id="ARBA00022642"/>
    </source>
</evidence>
<dbReference type="InterPro" id="IPR014710">
    <property type="entry name" value="RmlC-like_jellyroll"/>
</dbReference>
<keyword evidence="5 9" id="KW-0479">Metal-binding</keyword>
<evidence type="ECO:0000256" key="8">
    <source>
        <dbReference type="ARBA" id="ARBA00023004"/>
    </source>
</evidence>
<evidence type="ECO:0000256" key="7">
    <source>
        <dbReference type="ARBA" id="ARBA00023002"/>
    </source>
</evidence>
<feature type="binding site" evidence="9">
    <location>
        <position position="98"/>
    </location>
    <ligand>
        <name>substrate</name>
    </ligand>
</feature>
<comment type="caution">
    <text evidence="10">The sequence shown here is derived from an EMBL/GenBank/DDBJ whole genome shotgun (WGS) entry which is preliminary data.</text>
</comment>
<keyword evidence="8 9" id="KW-0408">Iron</keyword>
<dbReference type="GO" id="GO:0006569">
    <property type="term" value="P:L-tryptophan catabolic process"/>
    <property type="evidence" value="ECO:0007669"/>
    <property type="project" value="UniProtKB-UniRule"/>
</dbReference>
<comment type="catalytic activity">
    <reaction evidence="9">
        <text>3-hydroxyanthranilate + O2 = (2Z,4Z)-2-amino-3-carboxymuconate 6-semialdehyde</text>
        <dbReference type="Rhea" id="RHEA:17953"/>
        <dbReference type="ChEBI" id="CHEBI:15379"/>
        <dbReference type="ChEBI" id="CHEBI:36559"/>
        <dbReference type="ChEBI" id="CHEBI:77612"/>
        <dbReference type="EC" id="1.13.11.6"/>
    </reaction>
</comment>
<sequence>MPIASPINFPKWLEENSHLLKPPVGNHCLYSGDNFTVMIVGGPNTRNDYHVNETEEWFYQHKGPMLLRVIDEGKKRDIHIGEGEMFLLPANTPHNPCRFVDTIGIVLEQVRPGKSIDSLQWYCPNPEHNDLVIIQKESFHCTDLGTQLKPIITHWMENEEYRRCKECNQIAPPRHTDLSPEGPIKAVEA</sequence>
<dbReference type="OrthoDB" id="204928at2759"/>